<evidence type="ECO:0000313" key="2">
    <source>
        <dbReference type="Proteomes" id="UP001187192"/>
    </source>
</evidence>
<protein>
    <submittedName>
        <fullName evidence="1">Uncharacterized protein</fullName>
    </submittedName>
</protein>
<comment type="caution">
    <text evidence="1">The sequence shown here is derived from an EMBL/GenBank/DDBJ whole genome shotgun (WGS) entry which is preliminary data.</text>
</comment>
<reference evidence="1" key="1">
    <citation type="submission" date="2023-07" db="EMBL/GenBank/DDBJ databases">
        <title>draft genome sequence of fig (Ficus carica).</title>
        <authorList>
            <person name="Takahashi T."/>
            <person name="Nishimura K."/>
        </authorList>
    </citation>
    <scope>NUCLEOTIDE SEQUENCE</scope>
</reference>
<proteinExistence type="predicted"/>
<accession>A0AA88CQP2</accession>
<name>A0AA88CQP2_FICCA</name>
<gene>
    <name evidence="1" type="ORF">TIFTF001_048061</name>
</gene>
<dbReference type="Proteomes" id="UP001187192">
    <property type="component" value="Unassembled WGS sequence"/>
</dbReference>
<organism evidence="1 2">
    <name type="scientific">Ficus carica</name>
    <name type="common">Common fig</name>
    <dbReference type="NCBI Taxonomy" id="3494"/>
    <lineage>
        <taxon>Eukaryota</taxon>
        <taxon>Viridiplantae</taxon>
        <taxon>Streptophyta</taxon>
        <taxon>Embryophyta</taxon>
        <taxon>Tracheophyta</taxon>
        <taxon>Spermatophyta</taxon>
        <taxon>Magnoliopsida</taxon>
        <taxon>eudicotyledons</taxon>
        <taxon>Gunneridae</taxon>
        <taxon>Pentapetalae</taxon>
        <taxon>rosids</taxon>
        <taxon>fabids</taxon>
        <taxon>Rosales</taxon>
        <taxon>Moraceae</taxon>
        <taxon>Ficeae</taxon>
        <taxon>Ficus</taxon>
    </lineage>
</organism>
<dbReference type="AlphaFoldDB" id="A0AA88CQP2"/>
<evidence type="ECO:0000313" key="1">
    <source>
        <dbReference type="EMBL" id="GMN31043.1"/>
    </source>
</evidence>
<keyword evidence="2" id="KW-1185">Reference proteome</keyword>
<dbReference type="EMBL" id="BTGU01005840">
    <property type="protein sequence ID" value="GMN31043.1"/>
    <property type="molecule type" value="Genomic_DNA"/>
</dbReference>
<sequence>MLVAIDKAYMDCVPTDIVHGISLEAVSGFVAWPKRITVIEMSLSQASRGPSHIPDREVEGNKRIKKIARKKKLQSQPEVQQQTAQQQLPPFNFSEIPYDLRPLAYHAQCSMLDVLQIACPTQQSISGNDMPLYISYLTKCCEREGVDQRFRLFLQSLSHQFNKSGKHWILTVIDP</sequence>